<reference evidence="2" key="1">
    <citation type="submission" date="2023-07" db="EMBL/GenBank/DDBJ databases">
        <title>Chromosome-level genome assembly of Artemia franciscana.</title>
        <authorList>
            <person name="Jo E."/>
        </authorList>
    </citation>
    <scope>NUCLEOTIDE SEQUENCE</scope>
    <source>
        <tissue evidence="2">Whole body</tissue>
    </source>
</reference>
<proteinExistence type="predicted"/>
<feature type="region of interest" description="Disordered" evidence="1">
    <location>
        <begin position="1"/>
        <end position="25"/>
    </location>
</feature>
<dbReference type="AlphaFoldDB" id="A0AA88I7A8"/>
<feature type="compositionally biased region" description="Basic and acidic residues" evidence="1">
    <location>
        <begin position="12"/>
        <end position="25"/>
    </location>
</feature>
<keyword evidence="3" id="KW-1185">Reference proteome</keyword>
<dbReference type="PANTHER" id="PTHR14947:SF24">
    <property type="entry name" value="ZINC FINGER PROTEIN 781-RELATED"/>
    <property type="match status" value="1"/>
</dbReference>
<name>A0AA88I7A8_ARTSF</name>
<sequence length="292" mass="32872">METPILLGITDVKQEAQDTSSNEDKDIFGSTQPMLLMKHEAKFFAISPGISGNCQHNAKHVKLESSIDGNEVLLLAASSDNDRSEQERGLISMPGLSSLCLKKEMNSNCQIEMPSHIYLIEENDVGKQEASHALKDPFECDIVPVYLVIIKLILEKNLSNVMYVRNVLQEVLVYLVTKELILEKNPLGVMYVGKSLLQVPIYLFIEELILEEDLSNTKNESDDPIDNSDHAAILTELRLATTQPLAKQHKFIDYKPISERLADLDWDTIVTKNHGIKNQKDIKNLGRNSKPF</sequence>
<evidence type="ECO:0000313" key="3">
    <source>
        <dbReference type="Proteomes" id="UP001187531"/>
    </source>
</evidence>
<dbReference type="Proteomes" id="UP001187531">
    <property type="component" value="Unassembled WGS sequence"/>
</dbReference>
<comment type="caution">
    <text evidence="2">The sequence shown here is derived from an EMBL/GenBank/DDBJ whole genome shotgun (WGS) entry which is preliminary data.</text>
</comment>
<organism evidence="2 3">
    <name type="scientific">Artemia franciscana</name>
    <name type="common">Brine shrimp</name>
    <name type="synonym">Artemia sanfranciscana</name>
    <dbReference type="NCBI Taxonomy" id="6661"/>
    <lineage>
        <taxon>Eukaryota</taxon>
        <taxon>Metazoa</taxon>
        <taxon>Ecdysozoa</taxon>
        <taxon>Arthropoda</taxon>
        <taxon>Crustacea</taxon>
        <taxon>Branchiopoda</taxon>
        <taxon>Anostraca</taxon>
        <taxon>Artemiidae</taxon>
        <taxon>Artemia</taxon>
    </lineage>
</organism>
<dbReference type="InterPro" id="IPR039938">
    <property type="entry name" value="Sp4-like"/>
</dbReference>
<dbReference type="PANTHER" id="PTHR14947">
    <property type="entry name" value="ZINC FINGER PROTEIN"/>
    <property type="match status" value="1"/>
</dbReference>
<evidence type="ECO:0000313" key="2">
    <source>
        <dbReference type="EMBL" id="KAK2724013.1"/>
    </source>
</evidence>
<gene>
    <name evidence="2" type="ORF">QYM36_002378</name>
</gene>
<evidence type="ECO:0000256" key="1">
    <source>
        <dbReference type="SAM" id="MobiDB-lite"/>
    </source>
</evidence>
<accession>A0AA88I7A8</accession>
<dbReference type="EMBL" id="JAVRJZ010000004">
    <property type="protein sequence ID" value="KAK2724013.1"/>
    <property type="molecule type" value="Genomic_DNA"/>
</dbReference>
<protein>
    <submittedName>
        <fullName evidence="2">Uncharacterized protein</fullName>
    </submittedName>
</protein>